<keyword evidence="1" id="KW-0805">Transcription regulation</keyword>
<evidence type="ECO:0000256" key="1">
    <source>
        <dbReference type="ARBA" id="ARBA00023015"/>
    </source>
</evidence>
<dbReference type="Proteomes" id="UP000184612">
    <property type="component" value="Unassembled WGS sequence"/>
</dbReference>
<keyword evidence="3" id="KW-0804">Transcription</keyword>
<feature type="domain" description="HTH cro/C1-type" evidence="5">
    <location>
        <begin position="2"/>
        <end position="47"/>
    </location>
</feature>
<dbReference type="Gene3D" id="3.40.50.2300">
    <property type="match status" value="2"/>
</dbReference>
<dbReference type="CDD" id="cd01392">
    <property type="entry name" value="HTH_LacI"/>
    <property type="match status" value="1"/>
</dbReference>
<reference evidence="6 7" key="1">
    <citation type="submission" date="2016-12" db="EMBL/GenBank/DDBJ databases">
        <authorList>
            <person name="Song W.-J."/>
            <person name="Kurnit D.M."/>
        </authorList>
    </citation>
    <scope>NUCLEOTIDE SEQUENCE [LARGE SCALE GENOMIC DNA]</scope>
    <source>
        <strain evidence="6 7">DSM 12503</strain>
    </source>
</reference>
<dbReference type="InterPro" id="IPR001387">
    <property type="entry name" value="Cro/C1-type_HTH"/>
</dbReference>
<dbReference type="SUPFAM" id="SSF47413">
    <property type="entry name" value="lambda repressor-like DNA-binding domains"/>
    <property type="match status" value="1"/>
</dbReference>
<evidence type="ECO:0000256" key="2">
    <source>
        <dbReference type="ARBA" id="ARBA00023125"/>
    </source>
</evidence>
<evidence type="ECO:0000259" key="4">
    <source>
        <dbReference type="PROSITE" id="PS50932"/>
    </source>
</evidence>
<protein>
    <submittedName>
        <fullName evidence="6">Transcriptional regulator, LacI family</fullName>
    </submittedName>
</protein>
<gene>
    <name evidence="6" type="ORF">SAMN02745217_03125</name>
</gene>
<organism evidence="6 7">
    <name type="scientific">Anaerocolumna xylanovorans DSM 12503</name>
    <dbReference type="NCBI Taxonomy" id="1121345"/>
    <lineage>
        <taxon>Bacteria</taxon>
        <taxon>Bacillati</taxon>
        <taxon>Bacillota</taxon>
        <taxon>Clostridia</taxon>
        <taxon>Lachnospirales</taxon>
        <taxon>Lachnospiraceae</taxon>
        <taxon>Anaerocolumna</taxon>
    </lineage>
</organism>
<dbReference type="STRING" id="1121345.SAMN02745217_03125"/>
<dbReference type="GO" id="GO:0000976">
    <property type="term" value="F:transcription cis-regulatory region binding"/>
    <property type="evidence" value="ECO:0007669"/>
    <property type="project" value="TreeGrafter"/>
</dbReference>
<dbReference type="OrthoDB" id="9796186at2"/>
<evidence type="ECO:0000259" key="5">
    <source>
        <dbReference type="PROSITE" id="PS50943"/>
    </source>
</evidence>
<dbReference type="Gene3D" id="1.10.260.40">
    <property type="entry name" value="lambda repressor-like DNA-binding domains"/>
    <property type="match status" value="1"/>
</dbReference>
<dbReference type="PROSITE" id="PS50943">
    <property type="entry name" value="HTH_CROC1"/>
    <property type="match status" value="1"/>
</dbReference>
<sequence>MITIKEIADMLGISTTTVNNVIHGKTGQVSKKTIEKVQKVIEEYEYVPNMNARNLAQNKSKIIGFAMKARSDKYENALKDTYTGELVGAIEKCLRISGYFLMIYISEDLNQIINYVSTWNVDGLILLGMAGDDCILLKRKVNKPMVFIDSYFYEDVMEYVNVGLKDMQGGYEMTKYLLECGHRKIGFVADNCLGVDRERFMGYKQALTEYQVTYKDEDFFWLTPGEKGMEDSLKELFKHLPGYTALFCASDYYAIYVMNYLRDHGKRIPDDISITGFDDNVYSQIIRPALTTVHQEVSQKGEIAVEKILKLVNGEEIKERIIILPVKVIARQSVKKLTKTL</sequence>
<keyword evidence="2" id="KW-0238">DNA-binding</keyword>
<dbReference type="InterPro" id="IPR046335">
    <property type="entry name" value="LacI/GalR-like_sensor"/>
</dbReference>
<dbReference type="GO" id="GO:0003700">
    <property type="term" value="F:DNA-binding transcription factor activity"/>
    <property type="evidence" value="ECO:0007669"/>
    <property type="project" value="TreeGrafter"/>
</dbReference>
<dbReference type="Pfam" id="PF13377">
    <property type="entry name" value="Peripla_BP_3"/>
    <property type="match status" value="1"/>
</dbReference>
<evidence type="ECO:0000256" key="3">
    <source>
        <dbReference type="ARBA" id="ARBA00023163"/>
    </source>
</evidence>
<dbReference type="PANTHER" id="PTHR30146">
    <property type="entry name" value="LACI-RELATED TRANSCRIPTIONAL REPRESSOR"/>
    <property type="match status" value="1"/>
</dbReference>
<dbReference type="CDD" id="cd06267">
    <property type="entry name" value="PBP1_LacI_sugar_binding-like"/>
    <property type="match status" value="1"/>
</dbReference>
<dbReference type="Pfam" id="PF00356">
    <property type="entry name" value="LacI"/>
    <property type="match status" value="1"/>
</dbReference>
<dbReference type="EMBL" id="FRFD01000009">
    <property type="protein sequence ID" value="SHO51320.1"/>
    <property type="molecule type" value="Genomic_DNA"/>
</dbReference>
<proteinExistence type="predicted"/>
<name>A0A1M7YFC3_9FIRM</name>
<dbReference type="RefSeq" id="WP_073589782.1">
    <property type="nucleotide sequence ID" value="NZ_FRFD01000009.1"/>
</dbReference>
<dbReference type="InterPro" id="IPR028082">
    <property type="entry name" value="Peripla_BP_I"/>
</dbReference>
<dbReference type="SMART" id="SM00354">
    <property type="entry name" value="HTH_LACI"/>
    <property type="match status" value="1"/>
</dbReference>
<accession>A0A1M7YFC3</accession>
<dbReference type="PROSITE" id="PS50932">
    <property type="entry name" value="HTH_LACI_2"/>
    <property type="match status" value="1"/>
</dbReference>
<dbReference type="InterPro" id="IPR010982">
    <property type="entry name" value="Lambda_DNA-bd_dom_sf"/>
</dbReference>
<dbReference type="SUPFAM" id="SSF53822">
    <property type="entry name" value="Periplasmic binding protein-like I"/>
    <property type="match status" value="1"/>
</dbReference>
<dbReference type="AlphaFoldDB" id="A0A1M7YFC3"/>
<evidence type="ECO:0000313" key="7">
    <source>
        <dbReference type="Proteomes" id="UP000184612"/>
    </source>
</evidence>
<feature type="domain" description="HTH lacI-type" evidence="4">
    <location>
        <begin position="2"/>
        <end position="57"/>
    </location>
</feature>
<evidence type="ECO:0000313" key="6">
    <source>
        <dbReference type="EMBL" id="SHO51320.1"/>
    </source>
</evidence>
<dbReference type="InterPro" id="IPR000843">
    <property type="entry name" value="HTH_LacI"/>
</dbReference>
<dbReference type="PANTHER" id="PTHR30146:SF24">
    <property type="entry name" value="XYLOSE OPERON REGULATORY PROTEIN"/>
    <property type="match status" value="1"/>
</dbReference>
<keyword evidence="7" id="KW-1185">Reference proteome</keyword>